<feature type="region of interest" description="Disordered" evidence="1">
    <location>
        <begin position="32"/>
        <end position="73"/>
    </location>
</feature>
<dbReference type="EnsemblPlants" id="KQK17234">
    <property type="protein sequence ID" value="KQK17234"/>
    <property type="gene ID" value="BRADI_1g33171v3"/>
</dbReference>
<dbReference type="InParanoid" id="A0A0Q3RWQ8"/>
<reference evidence="2 3" key="1">
    <citation type="journal article" date="2010" name="Nature">
        <title>Genome sequencing and analysis of the model grass Brachypodium distachyon.</title>
        <authorList>
            <consortium name="International Brachypodium Initiative"/>
        </authorList>
    </citation>
    <scope>NUCLEOTIDE SEQUENCE [LARGE SCALE GENOMIC DNA]</scope>
    <source>
        <strain evidence="2 3">Bd21</strain>
    </source>
</reference>
<protein>
    <recommendedName>
        <fullName evidence="5">DUF4283 domain-containing protein</fullName>
    </recommendedName>
</protein>
<feature type="non-terminal residue" evidence="2">
    <location>
        <position position="1"/>
    </location>
</feature>
<evidence type="ECO:0000313" key="4">
    <source>
        <dbReference type="Proteomes" id="UP000008810"/>
    </source>
</evidence>
<dbReference type="PANTHER" id="PTHR33170:SF8">
    <property type="entry name" value="OS07G0485366 PROTEIN"/>
    <property type="match status" value="1"/>
</dbReference>
<dbReference type="PANTHER" id="PTHR33170">
    <property type="entry name" value="DUF4283 DOMAIN-CONTAINING PROTEIN-RELATED"/>
    <property type="match status" value="1"/>
</dbReference>
<organism evidence="2">
    <name type="scientific">Brachypodium distachyon</name>
    <name type="common">Purple false brome</name>
    <name type="synonym">Trachynia distachya</name>
    <dbReference type="NCBI Taxonomy" id="15368"/>
    <lineage>
        <taxon>Eukaryota</taxon>
        <taxon>Viridiplantae</taxon>
        <taxon>Streptophyta</taxon>
        <taxon>Embryophyta</taxon>
        <taxon>Tracheophyta</taxon>
        <taxon>Spermatophyta</taxon>
        <taxon>Magnoliopsida</taxon>
        <taxon>Liliopsida</taxon>
        <taxon>Poales</taxon>
        <taxon>Poaceae</taxon>
        <taxon>BOP clade</taxon>
        <taxon>Pooideae</taxon>
        <taxon>Stipodae</taxon>
        <taxon>Brachypodieae</taxon>
        <taxon>Brachypodium</taxon>
    </lineage>
</organism>
<dbReference type="EMBL" id="CM000880">
    <property type="protein sequence ID" value="KQK17234.1"/>
    <property type="molecule type" value="Genomic_DNA"/>
</dbReference>
<proteinExistence type="predicted"/>
<sequence length="416" mass="43023">LCGLPDAGVAVLGTFGLRRGAFGCRPGAAGVPVGASSGGGRGKAPLSGDGETSSSGGRALAPQSGGGRSLQAAAGQYPRGRLMSSAVAAASRPSMSFGLGAGSGLSASTTEVASFSALPPPTFGLGSSSAGAGFSFGTGAGPRGVQGGASSSSQALQGRPPPQPSPPQPAPVDGRQGPVVGAKEKKKKMVCWRCKSKEHVTKDRPNDVYCPVCDKHDHYEVRCPILKMPRPTPRLCGYGGDKMGFFRIPEEAMASNGVATGIPPTVLVSVSGGTISAEVLQAELHRMIPARSSWTSEASPHGNNAFVVAFPSQEEVQRVANLQIRLKGQMVSLEFSEWNPDEVPPAFHLHTIWVNVKGVPPSLKHFLGMWAVGSVIGVTEAVDMLCFRKRGIIRILVTVLDPTLFPVEVDVAVAKV</sequence>
<feature type="compositionally biased region" description="Pro residues" evidence="1">
    <location>
        <begin position="159"/>
        <end position="170"/>
    </location>
</feature>
<feature type="non-terminal residue" evidence="2">
    <location>
        <position position="416"/>
    </location>
</feature>
<accession>A0A0Q3RWQ8</accession>
<name>A0A0Q3RWQ8_BRADI</name>
<dbReference type="GO" id="GO:0008270">
    <property type="term" value="F:zinc ion binding"/>
    <property type="evidence" value="ECO:0007669"/>
    <property type="project" value="InterPro"/>
</dbReference>
<dbReference type="InterPro" id="IPR036875">
    <property type="entry name" value="Znf_CCHC_sf"/>
</dbReference>
<dbReference type="Gramene" id="KQK17234">
    <property type="protein sequence ID" value="KQK17234"/>
    <property type="gene ID" value="BRADI_1g33171v3"/>
</dbReference>
<dbReference type="FunCoup" id="A0A0Q3RWQ8">
    <property type="interactions" value="817"/>
</dbReference>
<reference evidence="3" key="3">
    <citation type="submission" date="2018-08" db="UniProtKB">
        <authorList>
            <consortium name="EnsemblPlants"/>
        </authorList>
    </citation>
    <scope>IDENTIFICATION</scope>
    <source>
        <strain evidence="3">cv. Bd21</strain>
    </source>
</reference>
<evidence type="ECO:0000256" key="1">
    <source>
        <dbReference type="SAM" id="MobiDB-lite"/>
    </source>
</evidence>
<keyword evidence="4" id="KW-1185">Reference proteome</keyword>
<feature type="region of interest" description="Disordered" evidence="1">
    <location>
        <begin position="137"/>
        <end position="182"/>
    </location>
</feature>
<feature type="compositionally biased region" description="Gly residues" evidence="1">
    <location>
        <begin position="137"/>
        <end position="147"/>
    </location>
</feature>
<gene>
    <name evidence="2" type="ORF">BRADI_1g33171v3</name>
</gene>
<evidence type="ECO:0000313" key="2">
    <source>
        <dbReference type="EMBL" id="KQK17234.1"/>
    </source>
</evidence>
<evidence type="ECO:0008006" key="5">
    <source>
        <dbReference type="Google" id="ProtNLM"/>
    </source>
</evidence>
<evidence type="ECO:0000313" key="3">
    <source>
        <dbReference type="EnsemblPlants" id="KQK17234"/>
    </source>
</evidence>
<dbReference type="GO" id="GO:0003676">
    <property type="term" value="F:nucleic acid binding"/>
    <property type="evidence" value="ECO:0007669"/>
    <property type="project" value="InterPro"/>
</dbReference>
<dbReference type="AlphaFoldDB" id="A0A0Q3RWQ8"/>
<dbReference type="OrthoDB" id="693261at2759"/>
<dbReference type="SUPFAM" id="SSF57756">
    <property type="entry name" value="Retrovirus zinc finger-like domains"/>
    <property type="match status" value="1"/>
</dbReference>
<reference evidence="2" key="2">
    <citation type="submission" date="2017-06" db="EMBL/GenBank/DDBJ databases">
        <title>WGS assembly of Brachypodium distachyon.</title>
        <authorList>
            <consortium name="The International Brachypodium Initiative"/>
            <person name="Lucas S."/>
            <person name="Harmon-Smith M."/>
            <person name="Lail K."/>
            <person name="Tice H."/>
            <person name="Grimwood J."/>
            <person name="Bruce D."/>
            <person name="Barry K."/>
            <person name="Shu S."/>
            <person name="Lindquist E."/>
            <person name="Wang M."/>
            <person name="Pitluck S."/>
            <person name="Vogel J.P."/>
            <person name="Garvin D.F."/>
            <person name="Mockler T.C."/>
            <person name="Schmutz J."/>
            <person name="Rokhsar D."/>
            <person name="Bevan M.W."/>
        </authorList>
    </citation>
    <scope>NUCLEOTIDE SEQUENCE</scope>
    <source>
        <strain evidence="2">Bd21</strain>
    </source>
</reference>
<dbReference type="Proteomes" id="UP000008810">
    <property type="component" value="Chromosome 1"/>
</dbReference>